<dbReference type="PANTHER" id="PTHR21286">
    <property type="entry name" value="NUCLEAR PORE COMPLEX PROTEIN NUP160"/>
    <property type="match status" value="1"/>
</dbReference>
<dbReference type="Pfam" id="PF23354">
    <property type="entry name" value="TPR_NUP160_120_M"/>
    <property type="match status" value="1"/>
</dbReference>
<reference evidence="8" key="1">
    <citation type="submission" date="2021-11" db="EMBL/GenBank/DDBJ databases">
        <authorList>
            <person name="Herlambang A."/>
            <person name="Guo Y."/>
            <person name="Takashima Y."/>
            <person name="Nishizawa T."/>
        </authorList>
    </citation>
    <scope>NUCLEOTIDE SEQUENCE</scope>
    <source>
        <strain evidence="8">E1425</strain>
    </source>
</reference>
<keyword evidence="2" id="KW-0813">Transport</keyword>
<comment type="caution">
    <text evidence="8">The sequence shown here is derived from an EMBL/GenBank/DDBJ whole genome shotgun (WGS) entry which is preliminary data.</text>
</comment>
<reference evidence="8" key="2">
    <citation type="journal article" date="2022" name="Microbiol. Resour. Announc.">
        <title>Whole-Genome Sequence of Entomortierella parvispora E1425, a Mucoromycotan Fungus Associated with Burkholderiaceae-Related Endosymbiotic Bacteria.</title>
        <authorList>
            <person name="Herlambang A."/>
            <person name="Guo Y."/>
            <person name="Takashima Y."/>
            <person name="Narisawa K."/>
            <person name="Ohta H."/>
            <person name="Nishizawa T."/>
        </authorList>
    </citation>
    <scope>NUCLEOTIDE SEQUENCE</scope>
    <source>
        <strain evidence="8">E1425</strain>
    </source>
</reference>
<name>A0A9P3H7P8_9FUNG</name>
<proteinExistence type="predicted"/>
<sequence>MAPMAPMWWFKEVPVQPEAFVDMRHPVRHVVPSPWNLRPLAESASRSFEHHGGVFAFPSQFAKSVVWRTKENASALELTSLSGRENTPTRQITFVFHAPILPRVHFGPLSPTGGITITLLTADSVLYRLQISSLSRFSTRDTPESYSSAAQIAWNSSFEPQLFNYLGDRQAAVASSNGDLCLIHHAEVKIYDLRDDSHANKIPQVSTIQKFYSRFQSALDNSSLAIPAGFSDVQARMETLAMETFTTHDDTLLFTLHQDRTIRVWSTGRRQCLQTMRTPPSPNDSGYLHESIGSSARAHLGIMYNPQMPWVLRLLAYIPSEGESQLSIYTTRLDATEDVDFVPGPVSIVRPDSASAPGSNISSLVTLSITLNENRSGYTIWGLWDSDTKVSAKYMQIDDPPVEREHFDQFLQRDLLDGRWWSVSMHSPSSGLIKDISSVDDTIVDLSRHFSDYVFASGRFSYRTVVDAFKTVFPSRSIALDEKLQEQVVAAVVADRAKEHQHITRDQERQEEIVLWTRFISTCAKIDHDASVPLCLSVAADTGYMIIVKQDSMSFLTACDDSEILYHTFLDKQFEVAQFIATPPSQLRSTYPKIQDITLRKDVAKIFMAMNFLTGGLGARSSKALETTISHLGASHGPRSFTDIFSREHLPRYVSKTDMNRARNLIASCGAHTEVFQYLVHQLLSNANSTPSGLHSNRCILPYEALVAASVQQLALNRYAIAQNFLVLVTVMASAVPSTRVWIQDEMRFISDAMRIVQSLLILKWVSSQTVSAPSSGLEQQMAMMNVDATSGHDASLLDQQSLIGSLLKTMASETAKYGTVEFPIFLAIPRAVSTFLYKLGILNQGQDEDTKYHAGLAQRLSGLGEMTLLSQFLVLVPTTSSMAYYQGKALLDQGQPAAALQQFLAVTACFGNDIQSVEQELDIMQLDYSNKLNHGQARVHDYYCHVIEILSEKDAHKEVVKVAKLALSDLLRNTKLPVTETQTRVMLAHIICSGLSIGAYEQSYAAVMQISNELARKQYLRVFVSTVCNRGDGAKLSLFPFKGLQDEVERLLLTKAQQSPVLSSPDYYSILAAYYTYRGDYRNVASVMCQQAQRLTDTSDASESVPLLLREASKAYLAAINALHLAGPKSAWVSMPAIDERVKRRKIEKTSTHGLPRHVSAMDQSSGYPCKTAIVHLSDLRKEYALIAAKIKLLKEIPAHILSAALKLTPEETIIMLVRTGCFDTATSLAVHYGLELDVVFDYLVDKYLLAVAQEQEELLGKDGLVDPRDSSRKQPQVDRTRSSNALLTLQSYLDRHDSALGTNFKYRSNVVARMLEKNSDFDLQPWLTQHYLTHNPEDLIRLYLSHGALAKAARFSSIVIQTALNKDEPVSRHPNARWLPYSLLDEIFALLKERIEHGKAVPGDRKREELESIRKQLDTDVNLYLENVERESIF</sequence>
<dbReference type="EMBL" id="BQFW01000005">
    <property type="protein sequence ID" value="GJJ71568.1"/>
    <property type="molecule type" value="Genomic_DNA"/>
</dbReference>
<evidence type="ECO:0000256" key="1">
    <source>
        <dbReference type="ARBA" id="ARBA00004123"/>
    </source>
</evidence>
<feature type="domain" description="NUP160 middle TPR" evidence="7">
    <location>
        <begin position="880"/>
        <end position="1126"/>
    </location>
</feature>
<evidence type="ECO:0000256" key="3">
    <source>
        <dbReference type="ARBA" id="ARBA00023242"/>
    </source>
</evidence>
<dbReference type="Proteomes" id="UP000827284">
    <property type="component" value="Unassembled WGS sequence"/>
</dbReference>
<organism evidence="8 9">
    <name type="scientific">Entomortierella parvispora</name>
    <dbReference type="NCBI Taxonomy" id="205924"/>
    <lineage>
        <taxon>Eukaryota</taxon>
        <taxon>Fungi</taxon>
        <taxon>Fungi incertae sedis</taxon>
        <taxon>Mucoromycota</taxon>
        <taxon>Mortierellomycotina</taxon>
        <taxon>Mortierellomycetes</taxon>
        <taxon>Mortierellales</taxon>
        <taxon>Mortierellaceae</taxon>
        <taxon>Entomortierella</taxon>
    </lineage>
</organism>
<evidence type="ECO:0000313" key="9">
    <source>
        <dbReference type="Proteomes" id="UP000827284"/>
    </source>
</evidence>
<evidence type="ECO:0000313" key="8">
    <source>
        <dbReference type="EMBL" id="GJJ71568.1"/>
    </source>
</evidence>
<protein>
    <submittedName>
        <fullName evidence="8">Nuclear pore complex protein Nup160</fullName>
    </submittedName>
</protein>
<dbReference type="Pfam" id="PF23347">
    <property type="entry name" value="TPR_Nup160_C"/>
    <property type="match status" value="1"/>
</dbReference>
<accession>A0A9P3H7P8</accession>
<dbReference type="PANTHER" id="PTHR21286:SF0">
    <property type="entry name" value="NUCLEAR PORE COMPLEX PROTEIN NUP160"/>
    <property type="match status" value="1"/>
</dbReference>
<keyword evidence="9" id="KW-1185">Reference proteome</keyword>
<dbReference type="InterPro" id="IPR056536">
    <property type="entry name" value="TPR_NUP160_C"/>
</dbReference>
<dbReference type="OrthoDB" id="67716at2759"/>
<feature type="domain" description="Nucleoporin Nup120/160 beta-propeller" evidence="5">
    <location>
        <begin position="64"/>
        <end position="563"/>
    </location>
</feature>
<dbReference type="Pfam" id="PF11715">
    <property type="entry name" value="Beta-prop_Nup120_160"/>
    <property type="match status" value="1"/>
</dbReference>
<evidence type="ECO:0000256" key="4">
    <source>
        <dbReference type="SAM" id="MobiDB-lite"/>
    </source>
</evidence>
<keyword evidence="3" id="KW-0539">Nucleus</keyword>
<dbReference type="InterPro" id="IPR021717">
    <property type="entry name" value="Nucleoporin_Nup160"/>
</dbReference>
<gene>
    <name evidence="8" type="ORF">EMPS_03918</name>
</gene>
<dbReference type="InterPro" id="IPR056535">
    <property type="entry name" value="TPR_NUP160_M"/>
</dbReference>
<feature type="domain" description="NUP160 C-terminal TPR" evidence="6">
    <location>
        <begin position="1178"/>
        <end position="1418"/>
    </location>
</feature>
<feature type="region of interest" description="Disordered" evidence="4">
    <location>
        <begin position="1264"/>
        <end position="1283"/>
    </location>
</feature>
<dbReference type="GO" id="GO:0005643">
    <property type="term" value="C:nuclear pore"/>
    <property type="evidence" value="ECO:0007669"/>
    <property type="project" value="TreeGrafter"/>
</dbReference>
<evidence type="ECO:0000259" key="6">
    <source>
        <dbReference type="Pfam" id="PF23347"/>
    </source>
</evidence>
<evidence type="ECO:0000259" key="5">
    <source>
        <dbReference type="Pfam" id="PF11715"/>
    </source>
</evidence>
<evidence type="ECO:0000259" key="7">
    <source>
        <dbReference type="Pfam" id="PF23354"/>
    </source>
</evidence>
<comment type="subcellular location">
    <subcellularLocation>
        <location evidence="1">Nucleus</location>
    </subcellularLocation>
</comment>
<dbReference type="InterPro" id="IPR059141">
    <property type="entry name" value="Beta-prop_Nup120_160"/>
</dbReference>
<evidence type="ECO:0000256" key="2">
    <source>
        <dbReference type="ARBA" id="ARBA00022448"/>
    </source>
</evidence>
<dbReference type="GO" id="GO:0017056">
    <property type="term" value="F:structural constituent of nuclear pore"/>
    <property type="evidence" value="ECO:0007669"/>
    <property type="project" value="TreeGrafter"/>
</dbReference>